<reference evidence="3" key="1">
    <citation type="submission" date="2025-08" db="UniProtKB">
        <authorList>
            <consortium name="RefSeq"/>
        </authorList>
    </citation>
    <scope>IDENTIFICATION</scope>
</reference>
<sequence>MMKERQREPREIHYELVPRRERQNVSACKLLFASIVGIVIIALIAFLLLLLFSIYIRPTPPPSYIPGKDINPIGIRPPTRRPVPRGKKSLQLFVVYHQDNLERARDVEAYLNNSLGSVFGKNFDFSIGKLSSPNLNQANLQITVPERTLLRSGSLVVFVSELMAPGAAQIEEMIKGDHRTCTKLDVARCVEICSVTTGSTTPSFLSPANITFDGVSIDIPNLVDVVQDSVIYRQLSADRFSLARRSRGCVVYA</sequence>
<keyword evidence="2" id="KW-1185">Reference proteome</keyword>
<protein>
    <submittedName>
        <fullName evidence="3">Uncharacterized protein LOC100905711</fullName>
    </submittedName>
</protein>
<dbReference type="RefSeq" id="XP_003739742.1">
    <property type="nucleotide sequence ID" value="XM_003739694.2"/>
</dbReference>
<evidence type="ECO:0000256" key="1">
    <source>
        <dbReference type="SAM" id="Phobius"/>
    </source>
</evidence>
<dbReference type="Proteomes" id="UP000694867">
    <property type="component" value="Unplaced"/>
</dbReference>
<name>A0AAJ6QMH2_9ACAR</name>
<dbReference type="GeneID" id="100905711"/>
<feature type="transmembrane region" description="Helical" evidence="1">
    <location>
        <begin position="30"/>
        <end position="56"/>
    </location>
</feature>
<keyword evidence="1" id="KW-0812">Transmembrane</keyword>
<evidence type="ECO:0000313" key="2">
    <source>
        <dbReference type="Proteomes" id="UP000694867"/>
    </source>
</evidence>
<dbReference type="KEGG" id="goe:100905711"/>
<keyword evidence="1" id="KW-0472">Membrane</keyword>
<gene>
    <name evidence="3" type="primary">LOC100905711</name>
</gene>
<accession>A0AAJ6QMH2</accession>
<keyword evidence="1" id="KW-1133">Transmembrane helix</keyword>
<proteinExistence type="predicted"/>
<evidence type="ECO:0000313" key="3">
    <source>
        <dbReference type="RefSeq" id="XP_003739742.1"/>
    </source>
</evidence>
<dbReference type="AlphaFoldDB" id="A0AAJ6QMH2"/>
<organism evidence="2 3">
    <name type="scientific">Galendromus occidentalis</name>
    <name type="common">western predatory mite</name>
    <dbReference type="NCBI Taxonomy" id="34638"/>
    <lineage>
        <taxon>Eukaryota</taxon>
        <taxon>Metazoa</taxon>
        <taxon>Ecdysozoa</taxon>
        <taxon>Arthropoda</taxon>
        <taxon>Chelicerata</taxon>
        <taxon>Arachnida</taxon>
        <taxon>Acari</taxon>
        <taxon>Parasitiformes</taxon>
        <taxon>Mesostigmata</taxon>
        <taxon>Gamasina</taxon>
        <taxon>Phytoseioidea</taxon>
        <taxon>Phytoseiidae</taxon>
        <taxon>Typhlodrominae</taxon>
        <taxon>Galendromus</taxon>
    </lineage>
</organism>